<feature type="transmembrane region" description="Helical" evidence="5">
    <location>
        <begin position="265"/>
        <end position="285"/>
    </location>
</feature>
<feature type="transmembrane region" description="Helical" evidence="5">
    <location>
        <begin position="44"/>
        <end position="63"/>
    </location>
</feature>
<feature type="domain" description="EamA" evidence="6">
    <location>
        <begin position="154"/>
        <end position="282"/>
    </location>
</feature>
<dbReference type="OrthoDB" id="5148831at2"/>
<organism evidence="7 8">
    <name type="scientific">Sediminispirochaeta smaragdinae (strain DSM 11293 / JCM 15392 / SEBR 4228)</name>
    <name type="common">Spirochaeta smaragdinae</name>
    <dbReference type="NCBI Taxonomy" id="573413"/>
    <lineage>
        <taxon>Bacteria</taxon>
        <taxon>Pseudomonadati</taxon>
        <taxon>Spirochaetota</taxon>
        <taxon>Spirochaetia</taxon>
        <taxon>Spirochaetales</taxon>
        <taxon>Spirochaetaceae</taxon>
        <taxon>Sediminispirochaeta</taxon>
    </lineage>
</organism>
<dbReference type="Proteomes" id="UP000002318">
    <property type="component" value="Chromosome"/>
</dbReference>
<dbReference type="EMBL" id="CP002116">
    <property type="protein sequence ID" value="ADK80616.1"/>
    <property type="molecule type" value="Genomic_DNA"/>
</dbReference>
<dbReference type="Pfam" id="PF00892">
    <property type="entry name" value="EamA"/>
    <property type="match status" value="2"/>
</dbReference>
<dbReference type="InterPro" id="IPR000620">
    <property type="entry name" value="EamA_dom"/>
</dbReference>
<dbReference type="RefSeq" id="WP_013254080.1">
    <property type="nucleotide sequence ID" value="NC_014364.1"/>
</dbReference>
<dbReference type="SUPFAM" id="SSF103481">
    <property type="entry name" value="Multidrug resistance efflux transporter EmrE"/>
    <property type="match status" value="2"/>
</dbReference>
<dbReference type="PANTHER" id="PTHR22911:SF6">
    <property type="entry name" value="SOLUTE CARRIER FAMILY 35 MEMBER G1"/>
    <property type="match status" value="1"/>
</dbReference>
<feature type="transmembrane region" description="Helical" evidence="5">
    <location>
        <begin position="151"/>
        <end position="171"/>
    </location>
</feature>
<evidence type="ECO:0000256" key="2">
    <source>
        <dbReference type="ARBA" id="ARBA00022692"/>
    </source>
</evidence>
<feature type="transmembrane region" description="Helical" evidence="5">
    <location>
        <begin position="183"/>
        <end position="204"/>
    </location>
</feature>
<name>E1R581_SEDSS</name>
<comment type="subcellular location">
    <subcellularLocation>
        <location evidence="1">Membrane</location>
        <topology evidence="1">Multi-pass membrane protein</topology>
    </subcellularLocation>
</comment>
<evidence type="ECO:0000259" key="6">
    <source>
        <dbReference type="Pfam" id="PF00892"/>
    </source>
</evidence>
<evidence type="ECO:0000313" key="8">
    <source>
        <dbReference type="Proteomes" id="UP000002318"/>
    </source>
</evidence>
<keyword evidence="3 5" id="KW-1133">Transmembrane helix</keyword>
<proteinExistence type="predicted"/>
<dbReference type="PANTHER" id="PTHR22911">
    <property type="entry name" value="ACYL-MALONYL CONDENSING ENZYME-RELATED"/>
    <property type="match status" value="1"/>
</dbReference>
<evidence type="ECO:0000313" key="7">
    <source>
        <dbReference type="EMBL" id="ADK80616.1"/>
    </source>
</evidence>
<keyword evidence="8" id="KW-1185">Reference proteome</keyword>
<evidence type="ECO:0000256" key="4">
    <source>
        <dbReference type="ARBA" id="ARBA00023136"/>
    </source>
</evidence>
<sequence>MSSDKRENRPLLGAALMTASAASFALMGAAVKYAQGVPVFEKVLFRNLIILFIAVVSLASRRISPWGEAEDRTKLFLRALLGYIGVVCTFYALGKLPLADANLLNKTSPFFVTFFAAIFLHERLRRIHIPALIAAMIGAVLIIKPGFDVNAFPAFIGFLSAIFAGAAYTLVRSLNAREDPMVIIFYFSLLSVLVSLPLAMRGFVVPNPPLLVALVATGLFGAGGQFFITLSYRYGKAADISIFNYSSVIFSLLIGYIGWRELPDWFSLTGALLILGAAGLVYFTARRDR</sequence>
<feature type="transmembrane region" description="Helical" evidence="5">
    <location>
        <begin position="210"/>
        <end position="230"/>
    </location>
</feature>
<evidence type="ECO:0000256" key="5">
    <source>
        <dbReference type="SAM" id="Phobius"/>
    </source>
</evidence>
<feature type="transmembrane region" description="Helical" evidence="5">
    <location>
        <begin position="242"/>
        <end position="259"/>
    </location>
</feature>
<dbReference type="eggNOG" id="COG0697">
    <property type="taxonomic scope" value="Bacteria"/>
</dbReference>
<dbReference type="GO" id="GO:0016020">
    <property type="term" value="C:membrane"/>
    <property type="evidence" value="ECO:0007669"/>
    <property type="project" value="UniProtKB-SubCell"/>
</dbReference>
<feature type="domain" description="EamA" evidence="6">
    <location>
        <begin position="12"/>
        <end position="143"/>
    </location>
</feature>
<feature type="transmembrane region" description="Helical" evidence="5">
    <location>
        <begin position="99"/>
        <end position="120"/>
    </location>
</feature>
<dbReference type="InterPro" id="IPR037185">
    <property type="entry name" value="EmrE-like"/>
</dbReference>
<protein>
    <recommendedName>
        <fullName evidence="6">EamA domain-containing protein</fullName>
    </recommendedName>
</protein>
<evidence type="ECO:0000256" key="1">
    <source>
        <dbReference type="ARBA" id="ARBA00004141"/>
    </source>
</evidence>
<dbReference type="STRING" id="573413.Spirs_1489"/>
<feature type="transmembrane region" description="Helical" evidence="5">
    <location>
        <begin position="127"/>
        <end position="145"/>
    </location>
</feature>
<feature type="transmembrane region" description="Helical" evidence="5">
    <location>
        <begin position="75"/>
        <end position="93"/>
    </location>
</feature>
<dbReference type="AlphaFoldDB" id="E1R581"/>
<evidence type="ECO:0000256" key="3">
    <source>
        <dbReference type="ARBA" id="ARBA00022989"/>
    </source>
</evidence>
<dbReference type="KEGG" id="ssm:Spirs_1489"/>
<gene>
    <name evidence="7" type="ordered locus">Spirs_1489</name>
</gene>
<reference evidence="7 8" key="1">
    <citation type="journal article" date="2010" name="Stand. Genomic Sci.">
        <title>Complete genome sequence of Spirochaeta smaragdinae type strain (SEBR 4228).</title>
        <authorList>
            <person name="Mavromatis K."/>
            <person name="Yasawong M."/>
            <person name="Chertkov O."/>
            <person name="Lapidus A."/>
            <person name="Lucas S."/>
            <person name="Nolan M."/>
            <person name="Del Rio T.G."/>
            <person name="Tice H."/>
            <person name="Cheng J.F."/>
            <person name="Pitluck S."/>
            <person name="Liolios K."/>
            <person name="Ivanova N."/>
            <person name="Tapia R."/>
            <person name="Han C."/>
            <person name="Bruce D."/>
            <person name="Goodwin L."/>
            <person name="Pati A."/>
            <person name="Chen A."/>
            <person name="Palaniappan K."/>
            <person name="Land M."/>
            <person name="Hauser L."/>
            <person name="Chang Y.J."/>
            <person name="Jeffries C.D."/>
            <person name="Detter J.C."/>
            <person name="Rohde M."/>
            <person name="Brambilla E."/>
            <person name="Spring S."/>
            <person name="Goker M."/>
            <person name="Sikorski J."/>
            <person name="Woyke T."/>
            <person name="Bristow J."/>
            <person name="Eisen J.A."/>
            <person name="Markowitz V."/>
            <person name="Hugenholtz P."/>
            <person name="Klenk H.P."/>
            <person name="Kyrpides N.C."/>
        </authorList>
    </citation>
    <scope>NUCLEOTIDE SEQUENCE [LARGE SCALE GENOMIC DNA]</scope>
    <source>
        <strain evidence="8">DSM 11293 / JCM 15392 / SEBR 4228</strain>
    </source>
</reference>
<keyword evidence="4 5" id="KW-0472">Membrane</keyword>
<accession>E1R581</accession>
<keyword evidence="2 5" id="KW-0812">Transmembrane</keyword>
<dbReference type="HOGENOM" id="CLU_032828_0_1_12"/>